<dbReference type="InterPro" id="IPR043504">
    <property type="entry name" value="Peptidase_S1_PA_chymotrypsin"/>
</dbReference>
<accession>A0AAN7XDN0</accession>
<organism evidence="2 3">
    <name type="scientific">Eleginops maclovinus</name>
    <name type="common">Patagonian blennie</name>
    <name type="synonym">Eleginus maclovinus</name>
    <dbReference type="NCBI Taxonomy" id="56733"/>
    <lineage>
        <taxon>Eukaryota</taxon>
        <taxon>Metazoa</taxon>
        <taxon>Chordata</taxon>
        <taxon>Craniata</taxon>
        <taxon>Vertebrata</taxon>
        <taxon>Euteleostomi</taxon>
        <taxon>Actinopterygii</taxon>
        <taxon>Neopterygii</taxon>
        <taxon>Teleostei</taxon>
        <taxon>Neoteleostei</taxon>
        <taxon>Acanthomorphata</taxon>
        <taxon>Eupercaria</taxon>
        <taxon>Perciformes</taxon>
        <taxon>Notothenioidei</taxon>
        <taxon>Eleginopidae</taxon>
        <taxon>Eleginops</taxon>
    </lineage>
</organism>
<dbReference type="GO" id="GO:0005634">
    <property type="term" value="C:nucleus"/>
    <property type="evidence" value="ECO:0007669"/>
    <property type="project" value="TreeGrafter"/>
</dbReference>
<name>A0AAN7XDN0_ELEMC</name>
<reference evidence="2 3" key="2">
    <citation type="journal article" date="2023" name="Mol. Biol. Evol.">
        <title>Genomics of Secondarily Temperate Adaptation in the Only Non-Antarctic Icefish.</title>
        <authorList>
            <person name="Rivera-Colon A.G."/>
            <person name="Rayamajhi N."/>
            <person name="Minhas B.F."/>
            <person name="Madrigal G."/>
            <person name="Bilyk K.T."/>
            <person name="Yoon V."/>
            <person name="Hune M."/>
            <person name="Gregory S."/>
            <person name="Cheng C.H.C."/>
            <person name="Catchen J.M."/>
        </authorList>
    </citation>
    <scope>NUCLEOTIDE SEQUENCE [LARGE SCALE GENOMIC DNA]</scope>
    <source>
        <strain evidence="2">JMC-PN-2008</strain>
    </source>
</reference>
<protein>
    <recommendedName>
        <fullName evidence="4">Protein FAM111A</fullName>
    </recommendedName>
</protein>
<evidence type="ECO:0000313" key="2">
    <source>
        <dbReference type="EMBL" id="KAK5858756.1"/>
    </source>
</evidence>
<keyword evidence="3" id="KW-1185">Reference proteome</keyword>
<dbReference type="SUPFAM" id="SSF50494">
    <property type="entry name" value="Trypsin-like serine proteases"/>
    <property type="match status" value="1"/>
</dbReference>
<dbReference type="PANTHER" id="PTHR14389:SF3">
    <property type="entry name" value="PROTEIN FAM111A-LIKE"/>
    <property type="match status" value="1"/>
</dbReference>
<dbReference type="PANTHER" id="PTHR14389">
    <property type="entry name" value="SI:CH1073-475A24.1"/>
    <property type="match status" value="1"/>
</dbReference>
<feature type="region of interest" description="Disordered" evidence="1">
    <location>
        <begin position="140"/>
        <end position="177"/>
    </location>
</feature>
<dbReference type="Pfam" id="PF13365">
    <property type="entry name" value="Trypsin_2"/>
    <property type="match status" value="1"/>
</dbReference>
<evidence type="ECO:0000313" key="3">
    <source>
        <dbReference type="Proteomes" id="UP001346869"/>
    </source>
</evidence>
<dbReference type="EMBL" id="JAUZQC010000015">
    <property type="protein sequence ID" value="KAK5858756.1"/>
    <property type="molecule type" value="Genomic_DNA"/>
</dbReference>
<evidence type="ECO:0000256" key="1">
    <source>
        <dbReference type="SAM" id="MobiDB-lite"/>
    </source>
</evidence>
<comment type="caution">
    <text evidence="2">The sequence shown here is derived from an EMBL/GenBank/DDBJ whole genome shotgun (WGS) entry which is preliminary data.</text>
</comment>
<dbReference type="GO" id="GO:0006260">
    <property type="term" value="P:DNA replication"/>
    <property type="evidence" value="ECO:0007669"/>
    <property type="project" value="TreeGrafter"/>
</dbReference>
<reference evidence="2 3" key="1">
    <citation type="journal article" date="2023" name="Genes (Basel)">
        <title>Chromosome-Level Genome Assembly and Circadian Gene Repertoire of the Patagonia Blennie Eleginops maclovinus-The Closest Ancestral Proxy of Antarctic Cryonotothenioids.</title>
        <authorList>
            <person name="Cheng C.C."/>
            <person name="Rivera-Colon A.G."/>
            <person name="Minhas B.F."/>
            <person name="Wilson L."/>
            <person name="Rayamajhi N."/>
            <person name="Vargas-Chacoff L."/>
            <person name="Catchen J.M."/>
        </authorList>
    </citation>
    <scope>NUCLEOTIDE SEQUENCE [LARGE SCALE GENOMIC DNA]</scope>
    <source>
        <strain evidence="2">JMC-PN-2008</strain>
    </source>
</reference>
<dbReference type="InterPro" id="IPR009003">
    <property type="entry name" value="Peptidase_S1_PA"/>
</dbReference>
<evidence type="ECO:0008006" key="4">
    <source>
        <dbReference type="Google" id="ProtNLM"/>
    </source>
</evidence>
<proteinExistence type="predicted"/>
<dbReference type="AlphaFoldDB" id="A0AAN7XDN0"/>
<sequence length="566" mass="64463">MKDGKAISSHFPCCLINNERLTVRYVKAVANAKQPVNCSVHRKRKRPSGKLVMFHVLTKGGKKVVNIMKNPMLKKDIQEITVYAYKNEYVKHALRRDGRFLPIVFIRNCVLSHTSSEVITEMSNLVDDLDGKTYKIILYNKDRPPESQNGSLEPEYMPNESQEGDPVGEQDPPKLNGNMAPRSMLHEIPGSKDKQGQLFSEFQNLVNNRKTEQASKLSRIQTLFRVDYGKNFQTCNEVKTMKKLMDLSDSVCNVRIKGRPEGSGFLLFGKYVLTNGHIIQNIYDESTRQLSEKVTVHFSYESLDHNDPGAAVEDVVGFELCGDVSGHSYDWALLRLFADQELPDALLKHFSFLPRKGGICIIGHPEGGVKKIDPCFIIPTEGQNQVVEKHQQDNPEGVITEHSHYNQGHIQLVTHQFFESVAESLKRQRHTLLYESCFYFGSSGSPVFDEHCNVVAMHSGGYAYHNTKKEIQSVIEFGYPLSDIMERIVIQMVESAKFDVLKEYLDCEYAHQQTVMSKLKNLVEGRNMMAFKNRVNSSLSCNDESLRNFFEFFTQREEPVPMDIGN</sequence>
<dbReference type="GO" id="GO:0000785">
    <property type="term" value="C:chromatin"/>
    <property type="evidence" value="ECO:0007669"/>
    <property type="project" value="TreeGrafter"/>
</dbReference>
<gene>
    <name evidence="2" type="ORF">PBY51_002872</name>
</gene>
<dbReference type="Proteomes" id="UP001346869">
    <property type="component" value="Unassembled WGS sequence"/>
</dbReference>
<dbReference type="Gene3D" id="2.40.10.10">
    <property type="entry name" value="Trypsin-like serine proteases"/>
    <property type="match status" value="1"/>
</dbReference>